<keyword evidence="3" id="KW-0997">Cell inner membrane</keyword>
<dbReference type="RefSeq" id="WP_074821764.1">
    <property type="nucleotide sequence ID" value="NZ_FOEV01000002.1"/>
</dbReference>
<evidence type="ECO:0000259" key="8">
    <source>
        <dbReference type="Pfam" id="PF02470"/>
    </source>
</evidence>
<dbReference type="InterPro" id="IPR003399">
    <property type="entry name" value="Mce/MlaD"/>
</dbReference>
<evidence type="ECO:0000313" key="10">
    <source>
        <dbReference type="Proteomes" id="UP000183210"/>
    </source>
</evidence>
<feature type="domain" description="Mce/MlaD" evidence="8">
    <location>
        <begin position="629"/>
        <end position="689"/>
    </location>
</feature>
<evidence type="ECO:0000256" key="6">
    <source>
        <dbReference type="ARBA" id="ARBA00023136"/>
    </source>
</evidence>
<evidence type="ECO:0000256" key="4">
    <source>
        <dbReference type="ARBA" id="ARBA00022692"/>
    </source>
</evidence>
<feature type="domain" description="Mce/MlaD" evidence="8">
    <location>
        <begin position="392"/>
        <end position="453"/>
    </location>
</feature>
<dbReference type="InterPro" id="IPR051800">
    <property type="entry name" value="PqiA-PqiB_transport"/>
</dbReference>
<feature type="transmembrane region" description="Helical" evidence="7">
    <location>
        <begin position="12"/>
        <end position="34"/>
    </location>
</feature>
<protein>
    <submittedName>
        <fullName evidence="9">Paraquat-inducible protein B</fullName>
    </submittedName>
</protein>
<evidence type="ECO:0000313" key="9">
    <source>
        <dbReference type="EMBL" id="SEP74202.1"/>
    </source>
</evidence>
<comment type="subcellular location">
    <subcellularLocation>
        <location evidence="1">Cell inner membrane</location>
    </subcellularLocation>
</comment>
<dbReference type="AlphaFoldDB" id="A0A9X8QHR4"/>
<evidence type="ECO:0000256" key="7">
    <source>
        <dbReference type="SAM" id="Phobius"/>
    </source>
</evidence>
<dbReference type="PANTHER" id="PTHR30462:SF0">
    <property type="entry name" value="INTERMEMBRANE TRANSPORT PROTEIN YEBT"/>
    <property type="match status" value="1"/>
</dbReference>
<dbReference type="Pfam" id="PF02470">
    <property type="entry name" value="MlaD"/>
    <property type="match status" value="6"/>
</dbReference>
<feature type="domain" description="Mce/MlaD" evidence="8">
    <location>
        <begin position="41"/>
        <end position="132"/>
    </location>
</feature>
<keyword evidence="2" id="KW-1003">Cell membrane</keyword>
<accession>A0A9X8QHR4</accession>
<keyword evidence="5 7" id="KW-1133">Transmembrane helix</keyword>
<dbReference type="PANTHER" id="PTHR30462">
    <property type="entry name" value="INTERMEMBRANE TRANSPORT PROTEIN PQIB-RELATED"/>
    <property type="match status" value="1"/>
</dbReference>
<feature type="domain" description="Mce/MlaD" evidence="8">
    <location>
        <begin position="155"/>
        <end position="215"/>
    </location>
</feature>
<feature type="domain" description="Mce/MlaD" evidence="8">
    <location>
        <begin position="277"/>
        <end position="366"/>
    </location>
</feature>
<evidence type="ECO:0000256" key="3">
    <source>
        <dbReference type="ARBA" id="ARBA00022519"/>
    </source>
</evidence>
<keyword evidence="6 7" id="KW-0472">Membrane</keyword>
<evidence type="ECO:0000256" key="2">
    <source>
        <dbReference type="ARBA" id="ARBA00022475"/>
    </source>
</evidence>
<comment type="caution">
    <text evidence="9">The sequence shown here is derived from an EMBL/GenBank/DDBJ whole genome shotgun (WGS) entry which is preliminary data.</text>
</comment>
<evidence type="ECO:0000256" key="1">
    <source>
        <dbReference type="ARBA" id="ARBA00004533"/>
    </source>
</evidence>
<name>A0A9X8QHR4_9PSED</name>
<evidence type="ECO:0000256" key="5">
    <source>
        <dbReference type="ARBA" id="ARBA00022989"/>
    </source>
</evidence>
<organism evidence="9 10">
    <name type="scientific">Pseudomonas lutea</name>
    <dbReference type="NCBI Taxonomy" id="243924"/>
    <lineage>
        <taxon>Bacteria</taxon>
        <taxon>Pseudomonadati</taxon>
        <taxon>Pseudomonadota</taxon>
        <taxon>Gammaproteobacteria</taxon>
        <taxon>Pseudomonadales</taxon>
        <taxon>Pseudomonadaceae</taxon>
        <taxon>Pseudomonas</taxon>
    </lineage>
</organism>
<keyword evidence="4 7" id="KW-0812">Transmembrane</keyword>
<proteinExistence type="predicted"/>
<dbReference type="EMBL" id="FOEV01000002">
    <property type="protein sequence ID" value="SEP74202.1"/>
    <property type="molecule type" value="Genomic_DNA"/>
</dbReference>
<sequence length="763" mass="83050">MGDLPQPVIRPASRWSALWVLPLIALAIAAWLGWKAYNESGTQATIRFDDGEGISVDRTEVLYKGISLGKVSNIKVAEDSRGVIATININKDAEKYLRSETRFWLVKPRVSLAGVTGLETLVSGQYIAIQPGGGEAARDFVALRDPPPLTSNLPGLHLTLKAERLGSLIQGSPVYYRQLEVGQVEGYQLGSDPRVVEVKIHVREEYAHLVRKHTRFYNASGISVSGGLDGFKVHSESIISLAAGGIAFFTPGNHEDSPPTNSSPFKLYSDYEAAEAGYKVVLHVRDVAGLNPGRTPVMFNGVQVGTMKALSMNEDYTGATAELMMDPRTESLMNVGSEFWTVKPSISLAGVTGIEALVKGNYLAVRFAKHGRPAREFTIRSKAPPLNTDAPGLHLVLFSDRLSSVDIGSPILYRQMQVGSVQSYQLSRDQQRVVIGIHIEPEYASLINSSTRFWNASGVTLTGNLNGVQVKSESLQTLITGGIAFSTPDLKAKRVGDAHRFSLFKDQDEAIRKGTLIELRMDNGEGMKPGTPLNFRGLKVGQVEDVDLADDLASVRVKVRVTDAEDRIASSGAQFWVVKPELGLLRTENLGTLVTGRYIEVSPAARVGVAKTRFDVLPEPPNTLDKEPGLHLVLSASRRGSLKPGVEVSYKEIPVGKVTRLELSSEANRVLVHILIEPRYAPLIHAGTRFWNASGVAVDASLFRGVKLRSNSFEALLEGGIAFATPEQDMGKQALPGQTFVLFDEVEPEWQGWSPKIKLGNAN</sequence>
<dbReference type="GeneID" id="300265488"/>
<feature type="domain" description="Mce/MlaD" evidence="8">
    <location>
        <begin position="514"/>
        <end position="603"/>
    </location>
</feature>
<dbReference type="GO" id="GO:0005886">
    <property type="term" value="C:plasma membrane"/>
    <property type="evidence" value="ECO:0007669"/>
    <property type="project" value="UniProtKB-SubCell"/>
</dbReference>
<gene>
    <name evidence="9" type="ORF">SAMN05216409_1025</name>
</gene>
<dbReference type="Proteomes" id="UP000183210">
    <property type="component" value="Unassembled WGS sequence"/>
</dbReference>
<reference evidence="9 10" key="1">
    <citation type="submission" date="2016-10" db="EMBL/GenBank/DDBJ databases">
        <authorList>
            <person name="Varghese N."/>
            <person name="Submissions S."/>
        </authorList>
    </citation>
    <scope>NUCLEOTIDE SEQUENCE [LARGE SCALE GENOMIC DNA]</scope>
    <source>
        <strain evidence="9 10">LMG 21974</strain>
    </source>
</reference>